<dbReference type="Proteomes" id="UP000242850">
    <property type="component" value="Unassembled WGS sequence"/>
</dbReference>
<gene>
    <name evidence="2" type="ORF">SAMN05660865_00417</name>
</gene>
<dbReference type="Pfam" id="PF13679">
    <property type="entry name" value="Methyltransf_32"/>
    <property type="match status" value="1"/>
</dbReference>
<dbReference type="OrthoDB" id="5502211at2"/>
<dbReference type="GO" id="GO:0005737">
    <property type="term" value="C:cytoplasm"/>
    <property type="evidence" value="ECO:0007669"/>
    <property type="project" value="TreeGrafter"/>
</dbReference>
<sequence length="384" mass="44242">MNKQAINKLKFMLSSIIIRAEENVDFLKGVEISFKSGNREYKGIYDIDNKNLFYNGQNFKIELSELCDFICGEALKYDSLEFSLFERGKTTILMADNKNIKIKNIDEEISQNEKEHEWTNLKRNYYIKIGEADELLKAIGILTNDGKLKNDMIRKYNQIDHFVELIDSYLDELKDLDTINVLDCACGKSYLTFVLNYYIKEKKKKNCYFIGIDTSETVIENSKKIASKLGYKNMVFLKENIKNFVPDRRIDIVISLHACDIATDMALGAAINFNAKAIFAVPCCHRELLEQIKYEELQDIFKHGILKSRFADVLTDGIRGLLLEAAGYKVSIVEYVSPLDTPKNLLIRAIKVSDKNPKALEKYLAIKEKFSINPYLERYVLGML</sequence>
<dbReference type="InterPro" id="IPR029063">
    <property type="entry name" value="SAM-dependent_MTases_sf"/>
</dbReference>
<reference evidence="3" key="1">
    <citation type="submission" date="2016-10" db="EMBL/GenBank/DDBJ databases">
        <authorList>
            <person name="Varghese N."/>
            <person name="Submissions S."/>
        </authorList>
    </citation>
    <scope>NUCLEOTIDE SEQUENCE [LARGE SCALE GENOMIC DNA]</scope>
    <source>
        <strain evidence="3">DSM 5463</strain>
    </source>
</reference>
<feature type="domain" description="Methyltransferase" evidence="1">
    <location>
        <begin position="154"/>
        <end position="290"/>
    </location>
</feature>
<proteinExistence type="predicted"/>
<dbReference type="PANTHER" id="PTHR13369">
    <property type="match status" value="1"/>
</dbReference>
<dbReference type="SUPFAM" id="SSF53335">
    <property type="entry name" value="S-adenosyl-L-methionine-dependent methyltransferases"/>
    <property type="match status" value="1"/>
</dbReference>
<dbReference type="RefSeq" id="WP_103895432.1">
    <property type="nucleotide sequence ID" value="NZ_FNUK01000003.1"/>
</dbReference>
<dbReference type="AlphaFoldDB" id="A0A1H5SN44"/>
<name>A0A1H5SN44_9CLOT</name>
<dbReference type="GO" id="GO:0008168">
    <property type="term" value="F:methyltransferase activity"/>
    <property type="evidence" value="ECO:0007669"/>
    <property type="project" value="UniProtKB-KW"/>
</dbReference>
<keyword evidence="2" id="KW-0808">Transferase</keyword>
<organism evidence="2 3">
    <name type="scientific">Caloramator fervidus</name>
    <dbReference type="NCBI Taxonomy" id="29344"/>
    <lineage>
        <taxon>Bacteria</taxon>
        <taxon>Bacillati</taxon>
        <taxon>Bacillota</taxon>
        <taxon>Clostridia</taxon>
        <taxon>Eubacteriales</taxon>
        <taxon>Clostridiaceae</taxon>
        <taxon>Caloramator</taxon>
    </lineage>
</organism>
<accession>A0A1H5SN44</accession>
<dbReference type="Gene3D" id="3.40.50.150">
    <property type="entry name" value="Vaccinia Virus protein VP39"/>
    <property type="match status" value="1"/>
</dbReference>
<dbReference type="EMBL" id="FNUK01000003">
    <property type="protein sequence ID" value="SEF51870.1"/>
    <property type="molecule type" value="Genomic_DNA"/>
</dbReference>
<dbReference type="CDD" id="cd02440">
    <property type="entry name" value="AdoMet_MTases"/>
    <property type="match status" value="1"/>
</dbReference>
<dbReference type="PANTHER" id="PTHR13369:SF3">
    <property type="entry name" value="METHYLTRANSFERASE DOMAIN-CONTAINING PROTEIN"/>
    <property type="match status" value="1"/>
</dbReference>
<evidence type="ECO:0000313" key="2">
    <source>
        <dbReference type="EMBL" id="SEF51870.1"/>
    </source>
</evidence>
<evidence type="ECO:0000259" key="1">
    <source>
        <dbReference type="Pfam" id="PF13679"/>
    </source>
</evidence>
<keyword evidence="3" id="KW-1185">Reference proteome</keyword>
<dbReference type="InterPro" id="IPR025714">
    <property type="entry name" value="Methyltranfer_dom"/>
</dbReference>
<protein>
    <submittedName>
        <fullName evidence="2">Methyltransferase domain-containing protein</fullName>
    </submittedName>
</protein>
<evidence type="ECO:0000313" key="3">
    <source>
        <dbReference type="Proteomes" id="UP000242850"/>
    </source>
</evidence>
<dbReference type="GO" id="GO:0032259">
    <property type="term" value="P:methylation"/>
    <property type="evidence" value="ECO:0007669"/>
    <property type="project" value="UniProtKB-KW"/>
</dbReference>
<keyword evidence="2" id="KW-0489">Methyltransferase</keyword>